<dbReference type="PROSITE" id="PS51318">
    <property type="entry name" value="TAT"/>
    <property type="match status" value="1"/>
</dbReference>
<evidence type="ECO:0000256" key="6">
    <source>
        <dbReference type="ARBA" id="ARBA00023014"/>
    </source>
</evidence>
<feature type="chain" id="PRO_5038575109" description="Cytochrome bc1 complex Rieske iron-sulfur subunit" evidence="10">
    <location>
        <begin position="30"/>
        <end position="148"/>
    </location>
</feature>
<keyword evidence="5" id="KW-0408">Iron</keyword>
<keyword evidence="3" id="KW-0001">2Fe-2S</keyword>
<dbReference type="EMBL" id="FAOZ01000041">
    <property type="protein sequence ID" value="CUU60484.1"/>
    <property type="molecule type" value="Genomic_DNA"/>
</dbReference>
<keyword evidence="4" id="KW-0479">Metal-binding</keyword>
<evidence type="ECO:0000259" key="11">
    <source>
        <dbReference type="PROSITE" id="PS51296"/>
    </source>
</evidence>
<comment type="function">
    <text evidence="1">Iron-sulfur subunit of the cytochrome bc1 complex, an essential component of the respiratory electron transport chain required for ATP synthesis. The bc1 complex catalyzes the oxidation of menaquinol and the reduction of cytochrome c in the respiratory chain. The bc1 complex operates through a Q-cycle mechanism that couples electron transfer to generation of the proton gradient that drives ATP synthesis.</text>
</comment>
<keyword evidence="6" id="KW-0411">Iron-sulfur</keyword>
<dbReference type="SUPFAM" id="SSF50022">
    <property type="entry name" value="ISP domain"/>
    <property type="match status" value="1"/>
</dbReference>
<dbReference type="InterPro" id="IPR017941">
    <property type="entry name" value="Rieske_2Fe-2S"/>
</dbReference>
<dbReference type="InterPro" id="IPR005805">
    <property type="entry name" value="Rieske_Fe-S_prot_C"/>
</dbReference>
<dbReference type="InterPro" id="IPR036922">
    <property type="entry name" value="Rieske_2Fe-2S_sf"/>
</dbReference>
<feature type="signal peptide" evidence="10">
    <location>
        <begin position="1"/>
        <end position="29"/>
    </location>
</feature>
<reference evidence="13" key="1">
    <citation type="submission" date="2015-11" db="EMBL/GenBank/DDBJ databases">
        <authorList>
            <person name="Varghese N."/>
        </authorList>
    </citation>
    <scope>NUCLEOTIDE SEQUENCE [LARGE SCALE GENOMIC DNA]</scope>
    <source>
        <strain evidence="13">DSM 45899</strain>
    </source>
</reference>
<dbReference type="InterPro" id="IPR006311">
    <property type="entry name" value="TAT_signal"/>
</dbReference>
<dbReference type="Gene3D" id="2.102.10.10">
    <property type="entry name" value="Rieske [2Fe-2S] iron-sulphur domain"/>
    <property type="match status" value="1"/>
</dbReference>
<dbReference type="GO" id="GO:0016020">
    <property type="term" value="C:membrane"/>
    <property type="evidence" value="ECO:0007669"/>
    <property type="project" value="InterPro"/>
</dbReference>
<gene>
    <name evidence="12" type="ORF">Ga0074812_1413</name>
</gene>
<evidence type="ECO:0000256" key="5">
    <source>
        <dbReference type="ARBA" id="ARBA00023004"/>
    </source>
</evidence>
<evidence type="ECO:0000256" key="8">
    <source>
        <dbReference type="ARBA" id="ARBA00029586"/>
    </source>
</evidence>
<protein>
    <recommendedName>
        <fullName evidence="2">Cytochrome bc1 complex Rieske iron-sulfur subunit</fullName>
    </recommendedName>
    <alternativeName>
        <fullName evidence="8">Cytochrome bc1 reductase complex subunit QcrA</fullName>
    </alternativeName>
</protein>
<dbReference type="RefSeq" id="WP_091285472.1">
    <property type="nucleotide sequence ID" value="NZ_FAOZ01000041.1"/>
</dbReference>
<feature type="domain" description="Rieske" evidence="11">
    <location>
        <begin position="55"/>
        <end position="147"/>
    </location>
</feature>
<dbReference type="AlphaFoldDB" id="A0A0S4QYV1"/>
<evidence type="ECO:0000256" key="3">
    <source>
        <dbReference type="ARBA" id="ARBA00022714"/>
    </source>
</evidence>
<dbReference type="PANTHER" id="PTHR10134">
    <property type="entry name" value="CYTOCHROME B-C1 COMPLEX SUBUNIT RIESKE, MITOCHONDRIAL"/>
    <property type="match status" value="1"/>
</dbReference>
<evidence type="ECO:0000313" key="13">
    <source>
        <dbReference type="Proteomes" id="UP000198802"/>
    </source>
</evidence>
<evidence type="ECO:0000256" key="10">
    <source>
        <dbReference type="SAM" id="SignalP"/>
    </source>
</evidence>
<dbReference type="PRINTS" id="PR00162">
    <property type="entry name" value="RIESKE"/>
</dbReference>
<evidence type="ECO:0000256" key="1">
    <source>
        <dbReference type="ARBA" id="ARBA00002494"/>
    </source>
</evidence>
<evidence type="ECO:0000256" key="9">
    <source>
        <dbReference type="ARBA" id="ARBA00034078"/>
    </source>
</evidence>
<accession>A0A0S4QYV1</accession>
<evidence type="ECO:0000256" key="2">
    <source>
        <dbReference type="ARBA" id="ARBA00015816"/>
    </source>
</evidence>
<evidence type="ECO:0000313" key="12">
    <source>
        <dbReference type="EMBL" id="CUU60484.1"/>
    </source>
</evidence>
<dbReference type="Pfam" id="PF00355">
    <property type="entry name" value="Rieske"/>
    <property type="match status" value="1"/>
</dbReference>
<keyword evidence="13" id="KW-1185">Reference proteome</keyword>
<evidence type="ECO:0000256" key="7">
    <source>
        <dbReference type="ARBA" id="ARBA00023157"/>
    </source>
</evidence>
<evidence type="ECO:0000256" key="4">
    <source>
        <dbReference type="ARBA" id="ARBA00022723"/>
    </source>
</evidence>
<organism evidence="12 13">
    <name type="scientific">Parafrankia irregularis</name>
    <dbReference type="NCBI Taxonomy" id="795642"/>
    <lineage>
        <taxon>Bacteria</taxon>
        <taxon>Bacillati</taxon>
        <taxon>Actinomycetota</taxon>
        <taxon>Actinomycetes</taxon>
        <taxon>Frankiales</taxon>
        <taxon>Frankiaceae</taxon>
        <taxon>Parafrankia</taxon>
    </lineage>
</organism>
<comment type="cofactor">
    <cofactor evidence="9">
        <name>[2Fe-2S] cluster</name>
        <dbReference type="ChEBI" id="CHEBI:190135"/>
    </cofactor>
</comment>
<dbReference type="CDD" id="cd03467">
    <property type="entry name" value="Rieske"/>
    <property type="match status" value="1"/>
</dbReference>
<dbReference type="InterPro" id="IPR014349">
    <property type="entry name" value="Rieske_Fe-S_prot"/>
</dbReference>
<proteinExistence type="predicted"/>
<dbReference type="PROSITE" id="PS51296">
    <property type="entry name" value="RIESKE"/>
    <property type="match status" value="1"/>
</dbReference>
<keyword evidence="10" id="KW-0732">Signal</keyword>
<name>A0A0S4QYV1_9ACTN</name>
<keyword evidence="7" id="KW-1015">Disulfide bond</keyword>
<sequence>MAQEAATRRAVLPGLAVTVVAAAAGYGVAANSSAADAKSVTAAANGGATAPDTQGPLAQLADIPQNGGLVLRAEGIVLTRDGGDNVQGFSAVCTHQGCTVSSVTQGQIICPCHGSRFDASTGQPVAGPAKKQLPPVNVAVRDNAVFGV</sequence>
<dbReference type="GO" id="GO:0004497">
    <property type="term" value="F:monooxygenase activity"/>
    <property type="evidence" value="ECO:0007669"/>
    <property type="project" value="UniProtKB-ARBA"/>
</dbReference>
<dbReference type="GO" id="GO:0046872">
    <property type="term" value="F:metal ion binding"/>
    <property type="evidence" value="ECO:0007669"/>
    <property type="project" value="UniProtKB-KW"/>
</dbReference>
<dbReference type="Proteomes" id="UP000198802">
    <property type="component" value="Unassembled WGS sequence"/>
</dbReference>
<dbReference type="GO" id="GO:0016705">
    <property type="term" value="F:oxidoreductase activity, acting on paired donors, with incorporation or reduction of molecular oxygen"/>
    <property type="evidence" value="ECO:0007669"/>
    <property type="project" value="UniProtKB-ARBA"/>
</dbReference>
<dbReference type="GO" id="GO:0051537">
    <property type="term" value="F:2 iron, 2 sulfur cluster binding"/>
    <property type="evidence" value="ECO:0007669"/>
    <property type="project" value="UniProtKB-KW"/>
</dbReference>